<evidence type="ECO:0000256" key="4">
    <source>
        <dbReference type="ARBA" id="ARBA00023136"/>
    </source>
</evidence>
<dbReference type="HOGENOM" id="CLU_034597_0_1_1"/>
<dbReference type="GO" id="GO:0071618">
    <property type="term" value="F:lysophosphatidylethanolamine acyltransferase activity"/>
    <property type="evidence" value="ECO:0007669"/>
    <property type="project" value="EnsemblFungi"/>
</dbReference>
<evidence type="ECO:0000259" key="7">
    <source>
        <dbReference type="PROSITE" id="PS50922"/>
    </source>
</evidence>
<dbReference type="InterPro" id="IPR006634">
    <property type="entry name" value="TLC-dom"/>
</dbReference>
<dbReference type="eggNOG" id="KOG4561">
    <property type="taxonomic scope" value="Eukaryota"/>
</dbReference>
<dbReference type="PROSITE" id="PS50922">
    <property type="entry name" value="TLC"/>
    <property type="match status" value="1"/>
</dbReference>
<dbReference type="PANTHER" id="PTHR13439:SF6">
    <property type="entry name" value="AAR085WP"/>
    <property type="match status" value="1"/>
</dbReference>
<feature type="transmembrane region" description="Helical" evidence="6">
    <location>
        <begin position="49"/>
        <end position="68"/>
    </location>
</feature>
<evidence type="ECO:0000256" key="1">
    <source>
        <dbReference type="ARBA" id="ARBA00004141"/>
    </source>
</evidence>
<feature type="domain" description="TLC" evidence="7">
    <location>
        <begin position="108"/>
        <end position="315"/>
    </location>
</feature>
<evidence type="ECO:0000313" key="9">
    <source>
        <dbReference type="Proteomes" id="UP000001640"/>
    </source>
</evidence>
<dbReference type="SMART" id="SM00724">
    <property type="entry name" value="TLC"/>
    <property type="match status" value="1"/>
</dbReference>
<dbReference type="InterPro" id="IPR050846">
    <property type="entry name" value="TLCD"/>
</dbReference>
<evidence type="ECO:0000256" key="5">
    <source>
        <dbReference type="PROSITE-ProRule" id="PRU00205"/>
    </source>
</evidence>
<dbReference type="GeneID" id="96901194"/>
<keyword evidence="3 6" id="KW-1133">Transmembrane helix</keyword>
<dbReference type="OrthoDB" id="10266980at2759"/>
<gene>
    <name evidence="8" type="primary">NCAS0A11570</name>
    <name evidence="8" type="ordered locus">NCAS_0A11570</name>
</gene>
<dbReference type="GO" id="GO:0016020">
    <property type="term" value="C:membrane"/>
    <property type="evidence" value="ECO:0007669"/>
    <property type="project" value="UniProtKB-SubCell"/>
</dbReference>
<dbReference type="STRING" id="1064592.G0V8B7"/>
<dbReference type="GO" id="GO:0005783">
    <property type="term" value="C:endoplasmic reticulum"/>
    <property type="evidence" value="ECO:0007669"/>
    <property type="project" value="TreeGrafter"/>
</dbReference>
<dbReference type="KEGG" id="ncs:NCAS_0A11570"/>
<dbReference type="PANTHER" id="PTHR13439">
    <property type="entry name" value="CT120 PROTEIN"/>
    <property type="match status" value="1"/>
</dbReference>
<dbReference type="Proteomes" id="UP000001640">
    <property type="component" value="Chromosome 1"/>
</dbReference>
<evidence type="ECO:0000256" key="6">
    <source>
        <dbReference type="SAM" id="Phobius"/>
    </source>
</evidence>
<feature type="transmembrane region" description="Helical" evidence="6">
    <location>
        <begin position="109"/>
        <end position="131"/>
    </location>
</feature>
<dbReference type="GO" id="GO:0036152">
    <property type="term" value="P:phosphatidylethanolamine acyl-chain remodeling"/>
    <property type="evidence" value="ECO:0007669"/>
    <property type="project" value="EnsemblFungi"/>
</dbReference>
<comment type="subcellular location">
    <subcellularLocation>
        <location evidence="1">Membrane</location>
        <topology evidence="1">Multi-pass membrane protein</topology>
    </subcellularLocation>
</comment>
<organism evidence="8 9">
    <name type="scientific">Naumovozyma castellii</name>
    <name type="common">Yeast</name>
    <name type="synonym">Saccharomyces castellii</name>
    <dbReference type="NCBI Taxonomy" id="27288"/>
    <lineage>
        <taxon>Eukaryota</taxon>
        <taxon>Fungi</taxon>
        <taxon>Dikarya</taxon>
        <taxon>Ascomycota</taxon>
        <taxon>Saccharomycotina</taxon>
        <taxon>Saccharomycetes</taxon>
        <taxon>Saccharomycetales</taxon>
        <taxon>Saccharomycetaceae</taxon>
        <taxon>Naumovozyma</taxon>
    </lineage>
</organism>
<reference key="2">
    <citation type="submission" date="2011-08" db="EMBL/GenBank/DDBJ databases">
        <title>Genome sequence of Naumovozyma castellii.</title>
        <authorList>
            <person name="Gordon J.L."/>
            <person name="Armisen D."/>
            <person name="Proux-Wera E."/>
            <person name="OhEigeartaigh S.S."/>
            <person name="Byrne K.P."/>
            <person name="Wolfe K.H."/>
        </authorList>
    </citation>
    <scope>NUCLEOTIDE SEQUENCE</scope>
    <source>
        <strain>Type strain:CBS 4309</strain>
    </source>
</reference>
<evidence type="ECO:0000256" key="3">
    <source>
        <dbReference type="ARBA" id="ARBA00022989"/>
    </source>
</evidence>
<keyword evidence="9" id="KW-1185">Reference proteome</keyword>
<protein>
    <recommendedName>
        <fullName evidence="7">TLC domain-containing protein</fullName>
    </recommendedName>
</protein>
<sequence length="324" mass="37725">MNKIASILDRTMDCLLELPQPVIFKTYVLDVLQSNNLVSSPAILNNLHSIIYVALFYHMWFLIAKYIIFPPFVKLKMQWDQEEEKNTSAKTRKHKLHKHQSPKKRYNSLVIQCSIHFISLLQCVFVLYPSLSILLNPAKSSEIFYDSEARVFGTTRDTEVVCIFAIGYFLWDSVISMFYSSIAFVLHGIVSAAVYFIGLKPYIQYYAPVFMMFELSNPFLNFRWFGIKLLPSNNKFIDYLLLFNNLLLMIIFFLARIVYGWFQIGMIVYDYYTVRNDPRFILFDSVVIVGGNLILDVLNAIWLSTMVKVAIKLLKGEKKADKKD</sequence>
<evidence type="ECO:0000256" key="2">
    <source>
        <dbReference type="ARBA" id="ARBA00022692"/>
    </source>
</evidence>
<accession>G0V8B7</accession>
<dbReference type="RefSeq" id="XP_003674096.1">
    <property type="nucleotide sequence ID" value="XM_003674048.1"/>
</dbReference>
<feature type="transmembrane region" description="Helical" evidence="6">
    <location>
        <begin position="236"/>
        <end position="261"/>
    </location>
</feature>
<evidence type="ECO:0000313" key="8">
    <source>
        <dbReference type="EMBL" id="CCC67715.1"/>
    </source>
</evidence>
<dbReference type="Pfam" id="PF03798">
    <property type="entry name" value="TRAM_LAG1_CLN8"/>
    <property type="match status" value="1"/>
</dbReference>
<name>G0V8B7_NAUCA</name>
<dbReference type="GO" id="GO:0055088">
    <property type="term" value="P:lipid homeostasis"/>
    <property type="evidence" value="ECO:0007669"/>
    <property type="project" value="TreeGrafter"/>
</dbReference>
<dbReference type="AlphaFoldDB" id="G0V8B7"/>
<keyword evidence="2 5" id="KW-0812">Transmembrane</keyword>
<keyword evidence="4 5" id="KW-0472">Membrane</keyword>
<dbReference type="FunCoup" id="G0V8B7">
    <property type="interactions" value="94"/>
</dbReference>
<dbReference type="EMBL" id="HE576752">
    <property type="protein sequence ID" value="CCC67715.1"/>
    <property type="molecule type" value="Genomic_DNA"/>
</dbReference>
<proteinExistence type="predicted"/>
<dbReference type="OMA" id="AIGYFLW"/>
<dbReference type="InParanoid" id="G0V8B7"/>
<reference evidence="8 9" key="1">
    <citation type="journal article" date="2011" name="Proc. Natl. Acad. Sci. U.S.A.">
        <title>Evolutionary erosion of yeast sex chromosomes by mating-type switching accidents.</title>
        <authorList>
            <person name="Gordon J.L."/>
            <person name="Armisen D."/>
            <person name="Proux-Wera E."/>
            <person name="Oheigeartaigh S.S."/>
            <person name="Byrne K.P."/>
            <person name="Wolfe K.H."/>
        </authorList>
    </citation>
    <scope>NUCLEOTIDE SEQUENCE [LARGE SCALE GENOMIC DNA]</scope>
    <source>
        <strain evidence="9">ATCC 76901 / BCRC 22586 / CBS 4309 / NBRC 1992 / NRRL Y-12630</strain>
    </source>
</reference>
<feature type="transmembrane region" description="Helical" evidence="6">
    <location>
        <begin position="178"/>
        <end position="197"/>
    </location>
</feature>
<feature type="transmembrane region" description="Helical" evidence="6">
    <location>
        <begin position="281"/>
        <end position="303"/>
    </location>
</feature>